<feature type="region of interest" description="Disordered" evidence="1">
    <location>
        <begin position="16"/>
        <end position="50"/>
    </location>
</feature>
<dbReference type="AlphaFoldDB" id="A0A8T1VTJ7"/>
<comment type="caution">
    <text evidence="2">The sequence shown here is derived from an EMBL/GenBank/DDBJ whole genome shotgun (WGS) entry which is preliminary data.</text>
</comment>
<evidence type="ECO:0000313" key="3">
    <source>
        <dbReference type="Proteomes" id="UP000694044"/>
    </source>
</evidence>
<gene>
    <name evidence="2" type="ORF">PHYPSEUDO_002412</name>
</gene>
<evidence type="ECO:0000256" key="1">
    <source>
        <dbReference type="SAM" id="MobiDB-lite"/>
    </source>
</evidence>
<name>A0A8T1VTJ7_9STRA</name>
<dbReference type="EMBL" id="JAGDFM010000142">
    <property type="protein sequence ID" value="KAG7384665.1"/>
    <property type="molecule type" value="Genomic_DNA"/>
</dbReference>
<sequence length="201" mass="21588">MPPPSTSEGRVLLTKAECRAPVQVPHPDEDRRAPGGGLHTVPSGSSQRIAQRGRYTAGRRQYQVNDKFGAKDAQYVVVALPCLSKWPPKVDVAHRLLLLAIVKGVVALANSAFGPPAVETSPVVVTGVYGGMFRTPPSRHGPHMVMASASRTFAVAESEELYDAALMNAASESSQMNTLNMVFGELLDLEGLVAFTKQFLF</sequence>
<keyword evidence="3" id="KW-1185">Reference proteome</keyword>
<accession>A0A8T1VTJ7</accession>
<protein>
    <submittedName>
        <fullName evidence="2">Uncharacterized protein</fullName>
    </submittedName>
</protein>
<proteinExistence type="predicted"/>
<evidence type="ECO:0000313" key="2">
    <source>
        <dbReference type="EMBL" id="KAG7384665.1"/>
    </source>
</evidence>
<reference evidence="2" key="1">
    <citation type="submission" date="2021-02" db="EMBL/GenBank/DDBJ databases">
        <authorList>
            <person name="Palmer J.M."/>
        </authorList>
    </citation>
    <scope>NUCLEOTIDE SEQUENCE</scope>
    <source>
        <strain evidence="2">SCRP734</strain>
    </source>
</reference>
<organism evidence="2 3">
    <name type="scientific">Phytophthora pseudosyringae</name>
    <dbReference type="NCBI Taxonomy" id="221518"/>
    <lineage>
        <taxon>Eukaryota</taxon>
        <taxon>Sar</taxon>
        <taxon>Stramenopiles</taxon>
        <taxon>Oomycota</taxon>
        <taxon>Peronosporomycetes</taxon>
        <taxon>Peronosporales</taxon>
        <taxon>Peronosporaceae</taxon>
        <taxon>Phytophthora</taxon>
    </lineage>
</organism>
<dbReference type="Proteomes" id="UP000694044">
    <property type="component" value="Unassembled WGS sequence"/>
</dbReference>